<dbReference type="PANTHER" id="PTHR32552:SF68">
    <property type="entry name" value="FERRICHROME OUTER MEMBRANE TRANSPORTER_PHAGE RECEPTOR"/>
    <property type="match status" value="1"/>
</dbReference>
<evidence type="ECO:0000256" key="11">
    <source>
        <dbReference type="ARBA" id="ARBA00023136"/>
    </source>
</evidence>
<keyword evidence="19" id="KW-1185">Reference proteome</keyword>
<dbReference type="GO" id="GO:0009279">
    <property type="term" value="C:cell outer membrane"/>
    <property type="evidence" value="ECO:0007669"/>
    <property type="project" value="UniProtKB-SubCell"/>
</dbReference>
<dbReference type="Pfam" id="PF07715">
    <property type="entry name" value="Plug"/>
    <property type="match status" value="1"/>
</dbReference>
<evidence type="ECO:0000256" key="15">
    <source>
        <dbReference type="RuleBase" id="RU003357"/>
    </source>
</evidence>
<evidence type="ECO:0000256" key="14">
    <source>
        <dbReference type="PROSITE-ProRule" id="PRU01360"/>
    </source>
</evidence>
<dbReference type="InterPro" id="IPR039426">
    <property type="entry name" value="TonB-dep_rcpt-like"/>
</dbReference>
<keyword evidence="3 14" id="KW-0813">Transport</keyword>
<reference evidence="18 19" key="1">
    <citation type="submission" date="2019-07" db="EMBL/GenBank/DDBJ databases">
        <title>Genome sequencing of lignin-degrading bacterial isolates.</title>
        <authorList>
            <person name="Gladden J."/>
        </authorList>
    </citation>
    <scope>NUCLEOTIDE SEQUENCE [LARGE SCALE GENOMIC DNA]</scope>
    <source>
        <strain evidence="18 19">J11</strain>
    </source>
</reference>
<dbReference type="CDD" id="cd01347">
    <property type="entry name" value="ligand_gated_channel"/>
    <property type="match status" value="1"/>
</dbReference>
<dbReference type="PANTHER" id="PTHR32552">
    <property type="entry name" value="FERRICHROME IRON RECEPTOR-RELATED"/>
    <property type="match status" value="1"/>
</dbReference>
<evidence type="ECO:0000256" key="9">
    <source>
        <dbReference type="ARBA" id="ARBA00023065"/>
    </source>
</evidence>
<evidence type="ECO:0000256" key="6">
    <source>
        <dbReference type="ARBA" id="ARBA00022692"/>
    </source>
</evidence>
<dbReference type="AlphaFoldDB" id="A0A562B4U4"/>
<dbReference type="NCBIfam" id="TIGR01783">
    <property type="entry name" value="TonB-siderophor"/>
    <property type="match status" value="1"/>
</dbReference>
<organism evidence="18 19">
    <name type="scientific">Cupriavidus gilardii J11</name>
    <dbReference type="NCBI Taxonomy" id="936133"/>
    <lineage>
        <taxon>Bacteria</taxon>
        <taxon>Pseudomonadati</taxon>
        <taxon>Pseudomonadota</taxon>
        <taxon>Betaproteobacteria</taxon>
        <taxon>Burkholderiales</taxon>
        <taxon>Burkholderiaceae</taxon>
        <taxon>Cupriavidus</taxon>
    </lineage>
</organism>
<dbReference type="Gene3D" id="2.170.130.10">
    <property type="entry name" value="TonB-dependent receptor, plug domain"/>
    <property type="match status" value="1"/>
</dbReference>
<dbReference type="SUPFAM" id="SSF56935">
    <property type="entry name" value="Porins"/>
    <property type="match status" value="1"/>
</dbReference>
<evidence type="ECO:0000256" key="8">
    <source>
        <dbReference type="ARBA" id="ARBA00023004"/>
    </source>
</evidence>
<dbReference type="PROSITE" id="PS52016">
    <property type="entry name" value="TONB_DEPENDENT_REC_3"/>
    <property type="match status" value="1"/>
</dbReference>
<keyword evidence="12 18" id="KW-0675">Receptor</keyword>
<evidence type="ECO:0000256" key="2">
    <source>
        <dbReference type="ARBA" id="ARBA00009810"/>
    </source>
</evidence>
<dbReference type="InterPro" id="IPR010105">
    <property type="entry name" value="TonB_sidphr_rcpt"/>
</dbReference>
<keyword evidence="11 14" id="KW-0472">Membrane</keyword>
<evidence type="ECO:0000256" key="4">
    <source>
        <dbReference type="ARBA" id="ARBA00022452"/>
    </source>
</evidence>
<dbReference type="GO" id="GO:0038023">
    <property type="term" value="F:signaling receptor activity"/>
    <property type="evidence" value="ECO:0007669"/>
    <property type="project" value="InterPro"/>
</dbReference>
<evidence type="ECO:0000256" key="13">
    <source>
        <dbReference type="ARBA" id="ARBA00023237"/>
    </source>
</evidence>
<evidence type="ECO:0000259" key="16">
    <source>
        <dbReference type="Pfam" id="PF00593"/>
    </source>
</evidence>
<dbReference type="GO" id="GO:0015344">
    <property type="term" value="F:siderophore uptake transmembrane transporter activity"/>
    <property type="evidence" value="ECO:0007669"/>
    <property type="project" value="TreeGrafter"/>
</dbReference>
<dbReference type="Proteomes" id="UP000318141">
    <property type="component" value="Unassembled WGS sequence"/>
</dbReference>
<evidence type="ECO:0000259" key="17">
    <source>
        <dbReference type="Pfam" id="PF07715"/>
    </source>
</evidence>
<dbReference type="InterPro" id="IPR012910">
    <property type="entry name" value="Plug_dom"/>
</dbReference>
<gene>
    <name evidence="18" type="ORF">L602_005300000060</name>
</gene>
<dbReference type="EMBL" id="VLJN01000049">
    <property type="protein sequence ID" value="TWG80231.1"/>
    <property type="molecule type" value="Genomic_DNA"/>
</dbReference>
<evidence type="ECO:0000313" key="19">
    <source>
        <dbReference type="Proteomes" id="UP000318141"/>
    </source>
</evidence>
<keyword evidence="10 15" id="KW-0798">TonB box</keyword>
<dbReference type="InterPro" id="IPR037066">
    <property type="entry name" value="Plug_dom_sf"/>
</dbReference>
<keyword evidence="4 14" id="KW-1134">Transmembrane beta strand</keyword>
<feature type="domain" description="TonB-dependent receptor plug" evidence="17">
    <location>
        <begin position="60"/>
        <end position="160"/>
    </location>
</feature>
<evidence type="ECO:0000313" key="18">
    <source>
        <dbReference type="EMBL" id="TWG80231.1"/>
    </source>
</evidence>
<evidence type="ECO:0000256" key="1">
    <source>
        <dbReference type="ARBA" id="ARBA00004571"/>
    </source>
</evidence>
<dbReference type="InterPro" id="IPR036942">
    <property type="entry name" value="Beta-barrel_TonB_sf"/>
</dbReference>
<comment type="subcellular location">
    <subcellularLocation>
        <location evidence="1 14">Cell outer membrane</location>
        <topology evidence="1 14">Multi-pass membrane protein</topology>
    </subcellularLocation>
</comment>
<proteinExistence type="inferred from homology"/>
<accession>A0A562B4U4</accession>
<dbReference type="InterPro" id="IPR000531">
    <property type="entry name" value="Beta-barrel_TonB"/>
</dbReference>
<comment type="similarity">
    <text evidence="2 14 15">Belongs to the TonB-dependent receptor family.</text>
</comment>
<keyword evidence="9" id="KW-0406">Ion transport</keyword>
<evidence type="ECO:0000256" key="3">
    <source>
        <dbReference type="ARBA" id="ARBA00022448"/>
    </source>
</evidence>
<dbReference type="GO" id="GO:0015891">
    <property type="term" value="P:siderophore transport"/>
    <property type="evidence" value="ECO:0007669"/>
    <property type="project" value="InterPro"/>
</dbReference>
<keyword evidence="13 14" id="KW-0998">Cell outer membrane</keyword>
<name>A0A562B4U4_9BURK</name>
<evidence type="ECO:0000256" key="10">
    <source>
        <dbReference type="ARBA" id="ARBA00023077"/>
    </source>
</evidence>
<keyword evidence="8" id="KW-0408">Iron</keyword>
<sequence length="703" mass="77333">MSLQAVGLAWAEEPAATGTAPAAQLPAVTVRADAQETATSPVFGFVAKRSATATKTDTPVMETPQSVTVITRDRIEAQGAQTVQQAMGYTAGVHAGLYGNDNRGDWGRFRGADFTQYQDGLLNQVGFYNNVRPDVYALERIDILRGPSSMLFGQGAVGGILNLVSKRPQAEAAREIGVQFGNHDRKQVQADLTGPLDEDGKWLYRLVALARDSGTQVDFAKDNRYLFAPSLTYRPNADTSFTLLANFQRDDSNTTAGFLPWRGTLYPNPAGQIPSSFFVSEPDFDRFTARQASIGYQFEHKPSSVWTVRQNLRYSHSTVDYRSIYTAGFTGATHGWVPGSDRLLRRTLYWDQPTLNSFAVDTQAQADFRTGPLTHTLLTGVDYQHAEITGRNSVDGSAAPIDVFNPVYGNYVLPSSMRDKNASTQRQTGLYMQDQIGWNKWLLMLGLRYDWSRAGQDNTPSAARSDNELTKRAGLMYRSDVGLNPYVSYTESFQGLAGFNRAGQAFEPLRGRQWEAGVKYQPPGKNATLTLAVFDMRERNRKASGVVNSVPDTVQIGKARTRGVEVEALASLTNRLDLIANYTYLDAKVVEGNAAEMGRQITSIPSNMASLWATYKFKLFDTPGFSTGGGVRYVGHSDDGTGNNRVGSVTLVDAMVAYDHGPVRLALNVTNLFDRDYVSTCLSRGDCYFGARRTVVGSMTYRF</sequence>
<protein>
    <submittedName>
        <fullName evidence="18">Iron complex outermembrane receptor protein</fullName>
    </submittedName>
</protein>
<comment type="caution">
    <text evidence="18">The sequence shown here is derived from an EMBL/GenBank/DDBJ whole genome shotgun (WGS) entry which is preliminary data.</text>
</comment>
<dbReference type="Gene3D" id="2.40.170.20">
    <property type="entry name" value="TonB-dependent receptor, beta-barrel domain"/>
    <property type="match status" value="1"/>
</dbReference>
<keyword evidence="7" id="KW-0732">Signal</keyword>
<keyword evidence="5" id="KW-0410">Iron transport</keyword>
<feature type="domain" description="TonB-dependent receptor-like beta-barrel" evidence="16">
    <location>
        <begin position="234"/>
        <end position="672"/>
    </location>
</feature>
<dbReference type="FunFam" id="2.40.170.20:FF:000005">
    <property type="entry name" value="TonB-dependent siderophore receptor"/>
    <property type="match status" value="1"/>
</dbReference>
<dbReference type="Pfam" id="PF00593">
    <property type="entry name" value="TonB_dep_Rec_b-barrel"/>
    <property type="match status" value="1"/>
</dbReference>
<keyword evidence="6 14" id="KW-0812">Transmembrane</keyword>
<evidence type="ECO:0000256" key="7">
    <source>
        <dbReference type="ARBA" id="ARBA00022729"/>
    </source>
</evidence>
<dbReference type="FunFam" id="2.170.130.10:FF:000001">
    <property type="entry name" value="Catecholate siderophore TonB-dependent receptor"/>
    <property type="match status" value="1"/>
</dbReference>
<evidence type="ECO:0000256" key="5">
    <source>
        <dbReference type="ARBA" id="ARBA00022496"/>
    </source>
</evidence>
<evidence type="ECO:0000256" key="12">
    <source>
        <dbReference type="ARBA" id="ARBA00023170"/>
    </source>
</evidence>